<keyword evidence="1" id="KW-0175">Coiled coil</keyword>
<evidence type="ECO:0000313" key="4">
    <source>
        <dbReference type="Proteomes" id="UP000027997"/>
    </source>
</evidence>
<sequence length="143" mass="16277">MNIFDEALSVLKSKVQVRKLFHDMHAEDLQRVIGRIDAIYEEKLMAQMEIEEEQARKKEALDAVVQQMKELGLSMGDIKGLADDKSTSGRKGKTRQRYLFRYETTDGSSVDWEGATTGRIPADFSAYLERTGKERKACIVSEL</sequence>
<feature type="domain" description="DNA-binding protein H-NS-like N-terminal" evidence="2">
    <location>
        <begin position="5"/>
        <end position="80"/>
    </location>
</feature>
<evidence type="ECO:0000256" key="1">
    <source>
        <dbReference type="SAM" id="Coils"/>
    </source>
</evidence>
<organism evidence="3 4">
    <name type="scientific">Endozoicomonas elysicola</name>
    <dbReference type="NCBI Taxonomy" id="305900"/>
    <lineage>
        <taxon>Bacteria</taxon>
        <taxon>Pseudomonadati</taxon>
        <taxon>Pseudomonadota</taxon>
        <taxon>Gammaproteobacteria</taxon>
        <taxon>Oceanospirillales</taxon>
        <taxon>Endozoicomonadaceae</taxon>
        <taxon>Endozoicomonas</taxon>
    </lineage>
</organism>
<comment type="caution">
    <text evidence="3">The sequence shown here is derived from an EMBL/GenBank/DDBJ whole genome shotgun (WGS) entry which is preliminary data.</text>
</comment>
<feature type="coiled-coil region" evidence="1">
    <location>
        <begin position="41"/>
        <end position="70"/>
    </location>
</feature>
<dbReference type="Gene3D" id="1.10.287.1050">
    <property type="entry name" value="H-NS histone-like proteins"/>
    <property type="match status" value="1"/>
</dbReference>
<dbReference type="EMBL" id="JOJP01000001">
    <property type="protein sequence ID" value="KEI73084.1"/>
    <property type="molecule type" value="Genomic_DNA"/>
</dbReference>
<dbReference type="Proteomes" id="UP000027997">
    <property type="component" value="Unassembled WGS sequence"/>
</dbReference>
<evidence type="ECO:0000259" key="2">
    <source>
        <dbReference type="Pfam" id="PF22470"/>
    </source>
</evidence>
<dbReference type="AlphaFoldDB" id="A0A081KG08"/>
<evidence type="ECO:0000313" key="3">
    <source>
        <dbReference type="EMBL" id="KEI73084.1"/>
    </source>
</evidence>
<reference evidence="3 4" key="1">
    <citation type="submission" date="2014-06" db="EMBL/GenBank/DDBJ databases">
        <title>Whole Genome Sequences of Three Symbiotic Endozoicomonas Bacteria.</title>
        <authorList>
            <person name="Neave M.J."/>
            <person name="Apprill A."/>
            <person name="Voolstra C.R."/>
        </authorList>
    </citation>
    <scope>NUCLEOTIDE SEQUENCE [LARGE SCALE GENOMIC DNA]</scope>
    <source>
        <strain evidence="3 4">DSM 22380</strain>
    </source>
</reference>
<dbReference type="GO" id="GO:0046983">
    <property type="term" value="F:protein dimerization activity"/>
    <property type="evidence" value="ECO:0007669"/>
    <property type="project" value="InterPro"/>
</dbReference>
<name>A0A081KG08_9GAMM</name>
<accession>A0A081KG08</accession>
<dbReference type="RefSeq" id="WP_020582271.1">
    <property type="nucleotide sequence ID" value="NZ_JOJP01000001.1"/>
</dbReference>
<dbReference type="Pfam" id="PF22470">
    <property type="entry name" value="Histone_HNS_N"/>
    <property type="match status" value="1"/>
</dbReference>
<gene>
    <name evidence="3" type="ORF">GV64_22335</name>
</gene>
<protein>
    <recommendedName>
        <fullName evidence="2">DNA-binding protein H-NS-like N-terminal domain-containing protein</fullName>
    </recommendedName>
</protein>
<dbReference type="InterPro" id="IPR054180">
    <property type="entry name" value="H-NS-like_N"/>
</dbReference>
<keyword evidence="4" id="KW-1185">Reference proteome</keyword>
<proteinExistence type="predicted"/>
<dbReference type="InterPro" id="IPR027454">
    <property type="entry name" value="Histone_HNS_N"/>
</dbReference>